<reference evidence="5 6" key="1">
    <citation type="submission" date="2019-07" db="EMBL/GenBank/DDBJ databases">
        <title>Rhodotorula toruloides NBRC10032 genome sequencing.</title>
        <authorList>
            <person name="Shida Y."/>
            <person name="Takaku H."/>
            <person name="Ogasawara W."/>
            <person name="Mori K."/>
        </authorList>
    </citation>
    <scope>NUCLEOTIDE SEQUENCE [LARGE SCALE GENOMIC DNA]</scope>
    <source>
        <strain evidence="5 6">NBRC10032</strain>
    </source>
</reference>
<proteinExistence type="inferred from homology"/>
<feature type="region of interest" description="Disordered" evidence="4">
    <location>
        <begin position="1"/>
        <end position="66"/>
    </location>
</feature>
<dbReference type="AlphaFoldDB" id="A0A511KF48"/>
<name>A0A511KF48_RHOTO</name>
<evidence type="ECO:0000256" key="1">
    <source>
        <dbReference type="ARBA" id="ARBA00004123"/>
    </source>
</evidence>
<evidence type="ECO:0000256" key="2">
    <source>
        <dbReference type="ARBA" id="ARBA00007643"/>
    </source>
</evidence>
<dbReference type="EMBL" id="BJWK01000007">
    <property type="protein sequence ID" value="GEM08991.1"/>
    <property type="molecule type" value="Genomic_DNA"/>
</dbReference>
<feature type="compositionally biased region" description="Basic and acidic residues" evidence="4">
    <location>
        <begin position="130"/>
        <end position="140"/>
    </location>
</feature>
<sequence>MSDADADISSASQPTIAFKRKKRPAAARSHHRASSNEAARGADGTTRAETPLSGFEGDTEDSTSETLEELLALRRLKRLTAGLELEKLNSGEKRKRVRPVAEGDASGQVLENGMIEGTHGGLRGGAAAGDRIRDDSEGPEAKARKIIKTDNFTGQTNTVDVDKHMLAYIEAELAKKRGEASGSSADPSSNPSRPHDPRDELYRVAEKYRFADITEQEGKKKERDEEEGNVTLSTGMLMGIPEVDLGIDTKLKNIEATEKAKRALREGPRPGSGPAEAAGLPPDKDQFAVDRFYRHRRPLESDHSALAHARYVAANPPETDPDAELRKRKPGRETATDEMAVARFKKRQMQQWGGKK</sequence>
<comment type="similarity">
    <text evidence="2">Belongs to the TLS1 family.</text>
</comment>
<dbReference type="InterPro" id="IPR010756">
    <property type="entry name" value="Tls1-like"/>
</dbReference>
<keyword evidence="3" id="KW-0539">Nucleus</keyword>
<feature type="region of interest" description="Disordered" evidence="4">
    <location>
        <begin position="176"/>
        <end position="200"/>
    </location>
</feature>
<evidence type="ECO:0000313" key="6">
    <source>
        <dbReference type="Proteomes" id="UP000321518"/>
    </source>
</evidence>
<dbReference type="Pfam" id="PF07052">
    <property type="entry name" value="Hep_59"/>
    <property type="match status" value="1"/>
</dbReference>
<dbReference type="OrthoDB" id="5627at2759"/>
<evidence type="ECO:0000313" key="5">
    <source>
        <dbReference type="EMBL" id="GEM08991.1"/>
    </source>
</evidence>
<protein>
    <submittedName>
        <fullName evidence="5">Uncharacterized protein</fullName>
    </submittedName>
</protein>
<feature type="compositionally biased region" description="Basic residues" evidence="4">
    <location>
        <begin position="18"/>
        <end position="33"/>
    </location>
</feature>
<feature type="region of interest" description="Disordered" evidence="4">
    <location>
        <begin position="117"/>
        <end position="140"/>
    </location>
</feature>
<feature type="region of interest" description="Disordered" evidence="4">
    <location>
        <begin position="212"/>
        <end position="235"/>
    </location>
</feature>
<feature type="region of interest" description="Disordered" evidence="4">
    <location>
        <begin position="311"/>
        <end position="340"/>
    </location>
</feature>
<dbReference type="GO" id="GO:0005681">
    <property type="term" value="C:spliceosomal complex"/>
    <property type="evidence" value="ECO:0007669"/>
    <property type="project" value="TreeGrafter"/>
</dbReference>
<feature type="region of interest" description="Disordered" evidence="4">
    <location>
        <begin position="258"/>
        <end position="286"/>
    </location>
</feature>
<accession>A0A511KF48</accession>
<organism evidence="5 6">
    <name type="scientific">Rhodotorula toruloides</name>
    <name type="common">Yeast</name>
    <name type="synonym">Rhodosporidium toruloides</name>
    <dbReference type="NCBI Taxonomy" id="5286"/>
    <lineage>
        <taxon>Eukaryota</taxon>
        <taxon>Fungi</taxon>
        <taxon>Dikarya</taxon>
        <taxon>Basidiomycota</taxon>
        <taxon>Pucciniomycotina</taxon>
        <taxon>Microbotryomycetes</taxon>
        <taxon>Sporidiobolales</taxon>
        <taxon>Sporidiobolaceae</taxon>
        <taxon>Rhodotorula</taxon>
    </lineage>
</organism>
<dbReference type="PANTHER" id="PTHR13486">
    <property type="entry name" value="TELOMERE LENGTH AND SILENCING PROTEIN 1 TLS1 FAMILY MEMBER"/>
    <property type="match status" value="1"/>
</dbReference>
<dbReference type="Proteomes" id="UP000321518">
    <property type="component" value="Unassembled WGS sequence"/>
</dbReference>
<gene>
    <name evidence="5" type="ORF">Rt10032_c07g3008</name>
</gene>
<evidence type="ECO:0000256" key="3">
    <source>
        <dbReference type="ARBA" id="ARBA00023242"/>
    </source>
</evidence>
<evidence type="ECO:0000256" key="4">
    <source>
        <dbReference type="SAM" id="MobiDB-lite"/>
    </source>
</evidence>
<dbReference type="PANTHER" id="PTHR13486:SF2">
    <property type="entry name" value="SPLICING FACTOR C9ORF78"/>
    <property type="match status" value="1"/>
</dbReference>
<comment type="subcellular location">
    <subcellularLocation>
        <location evidence="1">Nucleus</location>
    </subcellularLocation>
</comment>
<feature type="compositionally biased region" description="Gly residues" evidence="4">
    <location>
        <begin position="118"/>
        <end position="127"/>
    </location>
</feature>
<feature type="compositionally biased region" description="Basic and acidic residues" evidence="4">
    <location>
        <begin position="212"/>
        <end position="223"/>
    </location>
</feature>
<comment type="caution">
    <text evidence="5">The sequence shown here is derived from an EMBL/GenBank/DDBJ whole genome shotgun (WGS) entry which is preliminary data.</text>
</comment>
<feature type="compositionally biased region" description="Acidic residues" evidence="4">
    <location>
        <begin position="57"/>
        <end position="66"/>
    </location>
</feature>
<feature type="compositionally biased region" description="Low complexity" evidence="4">
    <location>
        <begin position="181"/>
        <end position="192"/>
    </location>
</feature>
<feature type="compositionally biased region" description="Basic and acidic residues" evidence="4">
    <location>
        <begin position="258"/>
        <end position="268"/>
    </location>
</feature>
<dbReference type="GO" id="GO:0000398">
    <property type="term" value="P:mRNA splicing, via spliceosome"/>
    <property type="evidence" value="ECO:0007669"/>
    <property type="project" value="TreeGrafter"/>
</dbReference>